<protein>
    <submittedName>
        <fullName evidence="5">AraC family transcriptional regulator</fullName>
    </submittedName>
</protein>
<accession>A0A1Q9AKH8</accession>
<dbReference type="RefSeq" id="WP_075634742.1">
    <property type="nucleotide sequence ID" value="NZ_MKIO01000027.1"/>
</dbReference>
<evidence type="ECO:0000256" key="1">
    <source>
        <dbReference type="ARBA" id="ARBA00023015"/>
    </source>
</evidence>
<dbReference type="STRING" id="1672749.BJF92_07980"/>
<dbReference type="PRINTS" id="PR00032">
    <property type="entry name" value="HTHARAC"/>
</dbReference>
<evidence type="ECO:0000256" key="3">
    <source>
        <dbReference type="ARBA" id="ARBA00023163"/>
    </source>
</evidence>
<dbReference type="PROSITE" id="PS01124">
    <property type="entry name" value="HTH_ARAC_FAMILY_2"/>
    <property type="match status" value="1"/>
</dbReference>
<evidence type="ECO:0000259" key="4">
    <source>
        <dbReference type="PROSITE" id="PS01124"/>
    </source>
</evidence>
<dbReference type="EMBL" id="MKIO01000027">
    <property type="protein sequence ID" value="OLP55743.1"/>
    <property type="molecule type" value="Genomic_DNA"/>
</dbReference>
<keyword evidence="3" id="KW-0804">Transcription</keyword>
<dbReference type="SMART" id="SM00342">
    <property type="entry name" value="HTH_ARAC"/>
    <property type="match status" value="1"/>
</dbReference>
<dbReference type="InterPro" id="IPR052158">
    <property type="entry name" value="INH-QAR"/>
</dbReference>
<organism evidence="5 6">
    <name type="scientific">Xaviernesmea rhizosphaerae</name>
    <dbReference type="NCBI Taxonomy" id="1672749"/>
    <lineage>
        <taxon>Bacteria</taxon>
        <taxon>Pseudomonadati</taxon>
        <taxon>Pseudomonadota</taxon>
        <taxon>Alphaproteobacteria</taxon>
        <taxon>Hyphomicrobiales</taxon>
        <taxon>Rhizobiaceae</taxon>
        <taxon>Rhizobium/Agrobacterium group</taxon>
        <taxon>Xaviernesmea</taxon>
    </lineage>
</organism>
<dbReference type="InterPro" id="IPR029062">
    <property type="entry name" value="Class_I_gatase-like"/>
</dbReference>
<dbReference type="Gene3D" id="3.40.50.880">
    <property type="match status" value="1"/>
</dbReference>
<comment type="caution">
    <text evidence="5">The sequence shown here is derived from an EMBL/GenBank/DDBJ whole genome shotgun (WGS) entry which is preliminary data.</text>
</comment>
<sequence>MPGAGRKPVVGDAAVKLKVGFILAKSFTLSAFSLFVDTLRLASDERDRSGRVLADWEVLGSTRLLIRSSCGVQVAPTCDFVAPTRFDVLVMCGGLLSVERPVDEETLRYLKDAARARVPLIGLCTGTFILAEAGLLRQHQTCVSWLHHDEFRQRFPDHQVRSDRLYNFDGQRGSCAGGSSSADMAAFLVRAKISRKAELNALEVLQIDRARKPTDTQSRKPLEDTLDTSTADPRIRAALITMEQNLADPRSIDEIAESIGMSRRQMERIFQVSLAMSPAQAYTLMRLKKAHALMTQSQAALIDIALDVGFRSAAHFARAFKRVYGIAPSRLRQTRPPLP</sequence>
<evidence type="ECO:0000256" key="2">
    <source>
        <dbReference type="ARBA" id="ARBA00023125"/>
    </source>
</evidence>
<dbReference type="InterPro" id="IPR020449">
    <property type="entry name" value="Tscrpt_reg_AraC-type_HTH"/>
</dbReference>
<dbReference type="Gene3D" id="1.10.10.60">
    <property type="entry name" value="Homeodomain-like"/>
    <property type="match status" value="1"/>
</dbReference>
<feature type="domain" description="HTH araC/xylS-type" evidence="4">
    <location>
        <begin position="236"/>
        <end position="334"/>
    </location>
</feature>
<dbReference type="Pfam" id="PF12833">
    <property type="entry name" value="HTH_18"/>
    <property type="match status" value="1"/>
</dbReference>
<dbReference type="GO" id="GO:0043565">
    <property type="term" value="F:sequence-specific DNA binding"/>
    <property type="evidence" value="ECO:0007669"/>
    <property type="project" value="InterPro"/>
</dbReference>
<dbReference type="AlphaFoldDB" id="A0A1Q9AKH8"/>
<dbReference type="OrthoDB" id="9793400at2"/>
<dbReference type="InterPro" id="IPR018060">
    <property type="entry name" value="HTH_AraC"/>
</dbReference>
<dbReference type="PROSITE" id="PS00041">
    <property type="entry name" value="HTH_ARAC_FAMILY_1"/>
    <property type="match status" value="1"/>
</dbReference>
<name>A0A1Q9AKH8_9HYPH</name>
<dbReference type="SUPFAM" id="SSF46689">
    <property type="entry name" value="Homeodomain-like"/>
    <property type="match status" value="2"/>
</dbReference>
<reference evidence="5 6" key="1">
    <citation type="submission" date="2016-09" db="EMBL/GenBank/DDBJ databases">
        <title>Rhizobium sp. nov., a novel species isolated from the rice rhizosphere.</title>
        <authorList>
            <person name="Zhao J."/>
            <person name="Zhang X."/>
        </authorList>
    </citation>
    <scope>NUCLEOTIDE SEQUENCE [LARGE SCALE GENOMIC DNA]</scope>
    <source>
        <strain evidence="5 6">MH17</strain>
    </source>
</reference>
<dbReference type="InterPro" id="IPR009057">
    <property type="entry name" value="Homeodomain-like_sf"/>
</dbReference>
<dbReference type="PANTHER" id="PTHR43130">
    <property type="entry name" value="ARAC-FAMILY TRANSCRIPTIONAL REGULATOR"/>
    <property type="match status" value="1"/>
</dbReference>
<gene>
    <name evidence="5" type="ORF">BJF92_07980</name>
</gene>
<dbReference type="Proteomes" id="UP000186143">
    <property type="component" value="Unassembled WGS sequence"/>
</dbReference>
<keyword evidence="2" id="KW-0238">DNA-binding</keyword>
<evidence type="ECO:0000313" key="5">
    <source>
        <dbReference type="EMBL" id="OLP55743.1"/>
    </source>
</evidence>
<dbReference type="Pfam" id="PF01965">
    <property type="entry name" value="DJ-1_PfpI"/>
    <property type="match status" value="1"/>
</dbReference>
<dbReference type="InterPro" id="IPR002818">
    <property type="entry name" value="DJ-1/PfpI"/>
</dbReference>
<dbReference type="SUPFAM" id="SSF52317">
    <property type="entry name" value="Class I glutamine amidotransferase-like"/>
    <property type="match status" value="1"/>
</dbReference>
<dbReference type="GO" id="GO:0003700">
    <property type="term" value="F:DNA-binding transcription factor activity"/>
    <property type="evidence" value="ECO:0007669"/>
    <property type="project" value="InterPro"/>
</dbReference>
<keyword evidence="1" id="KW-0805">Transcription regulation</keyword>
<dbReference type="CDD" id="cd03136">
    <property type="entry name" value="GATase1_AraC_ArgR_like"/>
    <property type="match status" value="1"/>
</dbReference>
<proteinExistence type="predicted"/>
<dbReference type="PANTHER" id="PTHR43130:SF3">
    <property type="entry name" value="HTH-TYPE TRANSCRIPTIONAL REGULATOR RV1931C"/>
    <property type="match status" value="1"/>
</dbReference>
<dbReference type="InterPro" id="IPR018062">
    <property type="entry name" value="HTH_AraC-typ_CS"/>
</dbReference>
<evidence type="ECO:0000313" key="6">
    <source>
        <dbReference type="Proteomes" id="UP000186143"/>
    </source>
</evidence>